<feature type="domain" description="Exoribonuclease phosphorolytic" evidence="10">
    <location>
        <begin position="35"/>
        <end position="183"/>
    </location>
</feature>
<dbReference type="InterPro" id="IPR001247">
    <property type="entry name" value="ExoRNase_PH_dom1"/>
</dbReference>
<comment type="caution">
    <text evidence="11">The sequence shown here is derived from an EMBL/GenBank/DDBJ whole genome shotgun (WGS) entry which is preliminary data.</text>
</comment>
<protein>
    <submittedName>
        <fullName evidence="11">Exosome complex component Mtr3p</fullName>
    </submittedName>
</protein>
<dbReference type="SUPFAM" id="SSF54211">
    <property type="entry name" value="Ribosomal protein S5 domain 2-like"/>
    <property type="match status" value="1"/>
</dbReference>
<reference evidence="11" key="1">
    <citation type="submission" date="2022-03" db="EMBL/GenBank/DDBJ databases">
        <authorList>
            <person name="Legras J.-L."/>
            <person name="Devillers H."/>
            <person name="Grondin C."/>
        </authorList>
    </citation>
    <scope>NUCLEOTIDE SEQUENCE</scope>
    <source>
        <strain evidence="11">CLIB 1423</strain>
    </source>
</reference>
<feature type="region of interest" description="Disordered" evidence="9">
    <location>
        <begin position="1"/>
        <end position="33"/>
    </location>
</feature>
<dbReference type="GO" id="GO:0034475">
    <property type="term" value="P:U4 snRNA 3'-end processing"/>
    <property type="evidence" value="ECO:0007669"/>
    <property type="project" value="TreeGrafter"/>
</dbReference>
<comment type="subcellular location">
    <subcellularLocation>
        <location evidence="2">Cytoplasm</location>
    </subcellularLocation>
    <subcellularLocation>
        <location evidence="1">Nucleus</location>
    </subcellularLocation>
</comment>
<evidence type="ECO:0000256" key="2">
    <source>
        <dbReference type="ARBA" id="ARBA00004496"/>
    </source>
</evidence>
<keyword evidence="7" id="KW-0694">RNA-binding</keyword>
<keyword evidence="4" id="KW-0963">Cytoplasm</keyword>
<dbReference type="GO" id="GO:0071028">
    <property type="term" value="P:nuclear mRNA surveillance"/>
    <property type="evidence" value="ECO:0007669"/>
    <property type="project" value="TreeGrafter"/>
</dbReference>
<accession>A0A9P0QVH1</accession>
<dbReference type="InterPro" id="IPR020568">
    <property type="entry name" value="Ribosomal_Su5_D2-typ_SF"/>
</dbReference>
<keyword evidence="12" id="KW-1185">Reference proteome</keyword>
<dbReference type="Pfam" id="PF01138">
    <property type="entry name" value="RNase_PH"/>
    <property type="match status" value="1"/>
</dbReference>
<evidence type="ECO:0000256" key="1">
    <source>
        <dbReference type="ARBA" id="ARBA00004123"/>
    </source>
</evidence>
<evidence type="ECO:0000256" key="9">
    <source>
        <dbReference type="SAM" id="MobiDB-lite"/>
    </source>
</evidence>
<evidence type="ECO:0000256" key="4">
    <source>
        <dbReference type="ARBA" id="ARBA00022490"/>
    </source>
</evidence>
<dbReference type="GO" id="GO:0000177">
    <property type="term" value="C:cytoplasmic exosome (RNase complex)"/>
    <property type="evidence" value="ECO:0007669"/>
    <property type="project" value="TreeGrafter"/>
</dbReference>
<evidence type="ECO:0000256" key="5">
    <source>
        <dbReference type="ARBA" id="ARBA00022552"/>
    </source>
</evidence>
<dbReference type="AlphaFoldDB" id="A0A9P0QVH1"/>
<evidence type="ECO:0000256" key="3">
    <source>
        <dbReference type="ARBA" id="ARBA00006678"/>
    </source>
</evidence>
<dbReference type="PANTHER" id="PTHR11953:SF2">
    <property type="entry name" value="EXOSOME COMPLEX COMPONENT MTR3"/>
    <property type="match status" value="1"/>
</dbReference>
<evidence type="ECO:0000313" key="11">
    <source>
        <dbReference type="EMBL" id="CAH2355834.1"/>
    </source>
</evidence>
<evidence type="ECO:0000256" key="8">
    <source>
        <dbReference type="ARBA" id="ARBA00023242"/>
    </source>
</evidence>
<evidence type="ECO:0000256" key="7">
    <source>
        <dbReference type="ARBA" id="ARBA00022884"/>
    </source>
</evidence>
<proteinExistence type="inferred from homology"/>
<gene>
    <name evidence="11" type="ORF">CLIB1423_35S00650</name>
</gene>
<dbReference type="GO" id="GO:0000467">
    <property type="term" value="P:exonucleolytic trimming to generate mature 3'-end of 5.8S rRNA from tricistronic rRNA transcript (SSU-rRNA, 5.8S rRNA, LSU-rRNA)"/>
    <property type="evidence" value="ECO:0007669"/>
    <property type="project" value="UniProtKB-ARBA"/>
</dbReference>
<keyword evidence="5" id="KW-0698">rRNA processing</keyword>
<sequence>MNVTDRRRLLGPSNAKSANIPETRTSSPSKRSEDEIRKMFLKTGLVGNANGSAYLEVDDTIIEVSVFGPRPIKGSFIDRASFSVECKFLPHIPQPNEETFKNQSGSASNVRTGLTTVEQKLSSYIETAFLHSIILEKYPKSTIDVFVTIISADTTSSSNKSLLNLCNWVSNCTSLALVDSGIEVKDMVTSGQVSLNKSTNKILMDPDYSNNYSEDDSVDCVCSYMNMLNDVVVGFWIDGNQDDLDEQTMQKLFENCNGMSKKIRSNFNSYLRGTIE</sequence>
<dbReference type="CDD" id="cd11371">
    <property type="entry name" value="RNase_PH_MTR3"/>
    <property type="match status" value="1"/>
</dbReference>
<dbReference type="Proteomes" id="UP000837801">
    <property type="component" value="Unassembled WGS sequence"/>
</dbReference>
<feature type="compositionally biased region" description="Polar residues" evidence="9">
    <location>
        <begin position="14"/>
        <end position="29"/>
    </location>
</feature>
<dbReference type="EMBL" id="CAKXYY010000035">
    <property type="protein sequence ID" value="CAH2355834.1"/>
    <property type="molecule type" value="Genomic_DNA"/>
</dbReference>
<dbReference type="GO" id="GO:0003723">
    <property type="term" value="F:RNA binding"/>
    <property type="evidence" value="ECO:0007669"/>
    <property type="project" value="UniProtKB-KW"/>
</dbReference>
<dbReference type="GO" id="GO:0000176">
    <property type="term" value="C:nuclear exosome (RNase complex)"/>
    <property type="evidence" value="ECO:0007669"/>
    <property type="project" value="UniProtKB-ARBA"/>
</dbReference>
<dbReference type="GO" id="GO:0005730">
    <property type="term" value="C:nucleolus"/>
    <property type="evidence" value="ECO:0007669"/>
    <property type="project" value="TreeGrafter"/>
</dbReference>
<keyword evidence="6" id="KW-0271">Exosome</keyword>
<name>A0A9P0QVH1_9ASCO</name>
<evidence type="ECO:0000256" key="6">
    <source>
        <dbReference type="ARBA" id="ARBA00022835"/>
    </source>
</evidence>
<dbReference type="OrthoDB" id="2504340at2759"/>
<evidence type="ECO:0000313" key="12">
    <source>
        <dbReference type="Proteomes" id="UP000837801"/>
    </source>
</evidence>
<dbReference type="InterPro" id="IPR027408">
    <property type="entry name" value="PNPase/RNase_PH_dom_sf"/>
</dbReference>
<organism evidence="11 12">
    <name type="scientific">[Candida] railenensis</name>
    <dbReference type="NCBI Taxonomy" id="45579"/>
    <lineage>
        <taxon>Eukaryota</taxon>
        <taxon>Fungi</taxon>
        <taxon>Dikarya</taxon>
        <taxon>Ascomycota</taxon>
        <taxon>Saccharomycotina</taxon>
        <taxon>Pichiomycetes</taxon>
        <taxon>Debaryomycetaceae</taxon>
        <taxon>Kurtzmaniella</taxon>
    </lineage>
</organism>
<keyword evidence="8" id="KW-0539">Nucleus</keyword>
<dbReference type="GO" id="GO:0071038">
    <property type="term" value="P:TRAMP-dependent tRNA surveillance pathway"/>
    <property type="evidence" value="ECO:0007669"/>
    <property type="project" value="UniProtKB-ARBA"/>
</dbReference>
<dbReference type="GO" id="GO:0071051">
    <property type="term" value="P:poly(A)-dependent snoRNA 3'-end processing"/>
    <property type="evidence" value="ECO:0007669"/>
    <property type="project" value="TreeGrafter"/>
</dbReference>
<dbReference type="InterPro" id="IPR050080">
    <property type="entry name" value="RNase_PH"/>
</dbReference>
<comment type="similarity">
    <text evidence="3">Belongs to the RNase PH family.</text>
</comment>
<dbReference type="PANTHER" id="PTHR11953">
    <property type="entry name" value="EXOSOME COMPLEX COMPONENT"/>
    <property type="match status" value="1"/>
</dbReference>
<dbReference type="Gene3D" id="3.30.230.70">
    <property type="entry name" value="GHMP Kinase, N-terminal domain"/>
    <property type="match status" value="1"/>
</dbReference>
<dbReference type="GO" id="GO:0016075">
    <property type="term" value="P:rRNA catabolic process"/>
    <property type="evidence" value="ECO:0007669"/>
    <property type="project" value="TreeGrafter"/>
</dbReference>
<evidence type="ECO:0000259" key="10">
    <source>
        <dbReference type="Pfam" id="PF01138"/>
    </source>
</evidence>